<reference evidence="1 2" key="1">
    <citation type="submission" date="2014-04" db="EMBL/GenBank/DDBJ databases">
        <authorList>
            <consortium name="DOE Joint Genome Institute"/>
            <person name="Kuo A."/>
            <person name="Tarkka M."/>
            <person name="Buscot F."/>
            <person name="Kohler A."/>
            <person name="Nagy L.G."/>
            <person name="Floudas D."/>
            <person name="Copeland A."/>
            <person name="Barry K.W."/>
            <person name="Cichocki N."/>
            <person name="Veneault-Fourrey C."/>
            <person name="LaButti K."/>
            <person name="Lindquist E.A."/>
            <person name="Lipzen A."/>
            <person name="Lundell T."/>
            <person name="Morin E."/>
            <person name="Murat C."/>
            <person name="Sun H."/>
            <person name="Tunlid A."/>
            <person name="Henrissat B."/>
            <person name="Grigoriev I.V."/>
            <person name="Hibbett D.S."/>
            <person name="Martin F."/>
            <person name="Nordberg H.P."/>
            <person name="Cantor M.N."/>
            <person name="Hua S.X."/>
        </authorList>
    </citation>
    <scope>NUCLEOTIDE SEQUENCE [LARGE SCALE GENOMIC DNA]</scope>
    <source>
        <strain evidence="1 2">F 1598</strain>
    </source>
</reference>
<sequence length="80" mass="9541">MSRKEPLPPSVDDLLADRDTVHRRYPITCPYKWRTSRLPPSFFSRFTGSRRPDTPSASFYRLYEFFVIIQIHSAMRSLQF</sequence>
<keyword evidence="2" id="KW-1185">Reference proteome</keyword>
<dbReference type="OrthoDB" id="5422293at2759"/>
<gene>
    <name evidence="1" type="ORF">PILCRDRAFT_812860</name>
</gene>
<dbReference type="HOGENOM" id="CLU_2590590_0_0_1"/>
<dbReference type="AlphaFoldDB" id="A0A0C3G1B7"/>
<name>A0A0C3G1B7_PILCF</name>
<proteinExistence type="predicted"/>
<evidence type="ECO:0000313" key="2">
    <source>
        <dbReference type="Proteomes" id="UP000054166"/>
    </source>
</evidence>
<reference evidence="2" key="2">
    <citation type="submission" date="2015-01" db="EMBL/GenBank/DDBJ databases">
        <title>Evolutionary Origins and Diversification of the Mycorrhizal Mutualists.</title>
        <authorList>
            <consortium name="DOE Joint Genome Institute"/>
            <consortium name="Mycorrhizal Genomics Consortium"/>
            <person name="Kohler A."/>
            <person name="Kuo A."/>
            <person name="Nagy L.G."/>
            <person name="Floudas D."/>
            <person name="Copeland A."/>
            <person name="Barry K.W."/>
            <person name="Cichocki N."/>
            <person name="Veneault-Fourrey C."/>
            <person name="LaButti K."/>
            <person name="Lindquist E.A."/>
            <person name="Lipzen A."/>
            <person name="Lundell T."/>
            <person name="Morin E."/>
            <person name="Murat C."/>
            <person name="Riley R."/>
            <person name="Ohm R."/>
            <person name="Sun H."/>
            <person name="Tunlid A."/>
            <person name="Henrissat B."/>
            <person name="Grigoriev I.V."/>
            <person name="Hibbett D.S."/>
            <person name="Martin F."/>
        </authorList>
    </citation>
    <scope>NUCLEOTIDE SEQUENCE [LARGE SCALE GENOMIC DNA]</scope>
    <source>
        <strain evidence="2">F 1598</strain>
    </source>
</reference>
<protein>
    <submittedName>
        <fullName evidence="1">Uncharacterized protein</fullName>
    </submittedName>
</protein>
<dbReference type="InParanoid" id="A0A0C3G1B7"/>
<accession>A0A0C3G1B7</accession>
<dbReference type="Proteomes" id="UP000054166">
    <property type="component" value="Unassembled WGS sequence"/>
</dbReference>
<organism evidence="1 2">
    <name type="scientific">Piloderma croceum (strain F 1598)</name>
    <dbReference type="NCBI Taxonomy" id="765440"/>
    <lineage>
        <taxon>Eukaryota</taxon>
        <taxon>Fungi</taxon>
        <taxon>Dikarya</taxon>
        <taxon>Basidiomycota</taxon>
        <taxon>Agaricomycotina</taxon>
        <taxon>Agaricomycetes</taxon>
        <taxon>Agaricomycetidae</taxon>
        <taxon>Atheliales</taxon>
        <taxon>Atheliaceae</taxon>
        <taxon>Piloderma</taxon>
    </lineage>
</organism>
<evidence type="ECO:0000313" key="1">
    <source>
        <dbReference type="EMBL" id="KIM90050.1"/>
    </source>
</evidence>
<dbReference type="EMBL" id="KN832974">
    <property type="protein sequence ID" value="KIM90050.1"/>
    <property type="molecule type" value="Genomic_DNA"/>
</dbReference>